<evidence type="ECO:0000313" key="2">
    <source>
        <dbReference type="EMBL" id="GGP06058.1"/>
    </source>
</evidence>
<proteinExistence type="predicted"/>
<feature type="chain" id="PRO_5045636349" evidence="1">
    <location>
        <begin position="37"/>
        <end position="92"/>
    </location>
</feature>
<reference evidence="3" key="1">
    <citation type="journal article" date="2019" name="Int. J. Syst. Evol. Microbiol.">
        <title>The Global Catalogue of Microorganisms (GCM) 10K type strain sequencing project: providing services to taxonomists for standard genome sequencing and annotation.</title>
        <authorList>
            <consortium name="The Broad Institute Genomics Platform"/>
            <consortium name="The Broad Institute Genome Sequencing Center for Infectious Disease"/>
            <person name="Wu L."/>
            <person name="Ma J."/>
        </authorList>
    </citation>
    <scope>NUCLEOTIDE SEQUENCE [LARGE SCALE GENOMIC DNA]</scope>
    <source>
        <strain evidence="3">CGMCC 1.7656</strain>
    </source>
</reference>
<evidence type="ECO:0000313" key="3">
    <source>
        <dbReference type="Proteomes" id="UP000620064"/>
    </source>
</evidence>
<evidence type="ECO:0000256" key="1">
    <source>
        <dbReference type="SAM" id="SignalP"/>
    </source>
</evidence>
<comment type="caution">
    <text evidence="2">The sequence shown here is derived from an EMBL/GenBank/DDBJ whole genome shotgun (WGS) entry which is preliminary data.</text>
</comment>
<organism evidence="2 3">
    <name type="scientific">Cloacibacterium rupense</name>
    <dbReference type="NCBI Taxonomy" id="517423"/>
    <lineage>
        <taxon>Bacteria</taxon>
        <taxon>Pseudomonadati</taxon>
        <taxon>Bacteroidota</taxon>
        <taxon>Flavobacteriia</taxon>
        <taxon>Flavobacteriales</taxon>
        <taxon>Weeksellaceae</taxon>
    </lineage>
</organism>
<protein>
    <submittedName>
        <fullName evidence="2">Uncharacterized protein</fullName>
    </submittedName>
</protein>
<name>A0ABQ2NNL4_9FLAO</name>
<sequence length="92" mass="10135">MFCLLVNFVTFEKLKLIKMRNLIIAVAISAFSLSFAQETAKKSCCSDKAKKECTTKNKKTCADKDKKACADKDKKACNSKNKKACCATKKAA</sequence>
<keyword evidence="1" id="KW-0732">Signal</keyword>
<accession>A0ABQ2NNL4</accession>
<gene>
    <name evidence="2" type="ORF">GCM10010992_24760</name>
</gene>
<keyword evidence="3" id="KW-1185">Reference proteome</keyword>
<dbReference type="Proteomes" id="UP000620064">
    <property type="component" value="Unassembled WGS sequence"/>
</dbReference>
<dbReference type="EMBL" id="BMLV01000006">
    <property type="protein sequence ID" value="GGP06058.1"/>
    <property type="molecule type" value="Genomic_DNA"/>
</dbReference>
<feature type="signal peptide" evidence="1">
    <location>
        <begin position="1"/>
        <end position="36"/>
    </location>
</feature>